<dbReference type="Proteomes" id="UP000586252">
    <property type="component" value="Unassembled WGS sequence"/>
</dbReference>
<evidence type="ECO:0000313" key="5">
    <source>
        <dbReference type="Proteomes" id="UP000586252"/>
    </source>
</evidence>
<dbReference type="InterPro" id="IPR031730">
    <property type="entry name" value="Carbam_trans_C"/>
</dbReference>
<dbReference type="PANTHER" id="PTHR34847:SF1">
    <property type="entry name" value="NODULATION PROTEIN U"/>
    <property type="match status" value="1"/>
</dbReference>
<evidence type="ECO:0000256" key="1">
    <source>
        <dbReference type="ARBA" id="ARBA00006129"/>
    </source>
</evidence>
<protein>
    <submittedName>
        <fullName evidence="4">Proline dehydrogenase</fullName>
    </submittedName>
</protein>
<feature type="domain" description="Carbamoyltransferase" evidence="2">
    <location>
        <begin position="98"/>
        <end position="316"/>
    </location>
</feature>
<dbReference type="PANTHER" id="PTHR34847">
    <property type="entry name" value="NODULATION PROTEIN U"/>
    <property type="match status" value="1"/>
</dbReference>
<dbReference type="Gene3D" id="3.30.420.40">
    <property type="match status" value="1"/>
</dbReference>
<organism evidence="4 5">
    <name type="scientific">Pseudomonas lactis</name>
    <dbReference type="NCBI Taxonomy" id="1615674"/>
    <lineage>
        <taxon>Bacteria</taxon>
        <taxon>Pseudomonadati</taxon>
        <taxon>Pseudomonadota</taxon>
        <taxon>Gammaproteobacteria</taxon>
        <taxon>Pseudomonadales</taxon>
        <taxon>Pseudomonadaceae</taxon>
        <taxon>Pseudomonas</taxon>
    </lineage>
</organism>
<dbReference type="InterPro" id="IPR051338">
    <property type="entry name" value="NodU/CmcH_Carbamoyltrnsfr"/>
</dbReference>
<evidence type="ECO:0000259" key="3">
    <source>
        <dbReference type="Pfam" id="PF16861"/>
    </source>
</evidence>
<dbReference type="EMBL" id="JAAQYI010000004">
    <property type="protein sequence ID" value="NNA78793.1"/>
    <property type="molecule type" value="Genomic_DNA"/>
</dbReference>
<feature type="domain" description="Carbamoyltransferase C-terminal" evidence="3">
    <location>
        <begin position="359"/>
        <end position="520"/>
    </location>
</feature>
<dbReference type="RefSeq" id="WP_057710264.1">
    <property type="nucleotide sequence ID" value="NZ_JAAQYI010000004.1"/>
</dbReference>
<dbReference type="InterPro" id="IPR038152">
    <property type="entry name" value="Carbam_trans_C_sf"/>
</dbReference>
<dbReference type="GO" id="GO:0003824">
    <property type="term" value="F:catalytic activity"/>
    <property type="evidence" value="ECO:0007669"/>
    <property type="project" value="InterPro"/>
</dbReference>
<evidence type="ECO:0000313" key="4">
    <source>
        <dbReference type="EMBL" id="NNA78793.1"/>
    </source>
</evidence>
<sequence length="532" mass="59429">MVNFENDDSVILGLKDGHDGAVALIIGNHLEFSVEAEKDNGLRFSSVTPDVLLKIFHIFNKPVDIVAQSGWSRGQSSESDTIGAGYSGLTQILNQKRSIFGRDVTYFSSSHERSHLLCGYGLSPFPQGQPCYALLWEGYFGAFYRIDENVNISKLGSALENPGDRFAFLYALADPTFNLGAGQIRLSDAGKLMALAAYGENGEIDEDARHIIATLLDENTNFRKLHKRQFRKSKYYNIGIENPRLASLAHQFSNAIFNLFRDFVQPLVFDDAPLLIVGGCGLNCDWNTKWKETQLFPDVFIPPCTNDSGSAIGTAIDALLHTKGLAKITWSPYAGEPSQIDTDNTGTFISEPYDIRRVAQLLHDGSILGWVQGRYEMGPRALGNRSILAAPYPRENLIRLNKIKQREGFRPIAPICLEECMGEYFHPSTPSPFMLEFRRVISSKIPAVTHVDNSARPQSVNKSQNPRMYQLLSAYRDISGVGVLCNTSLNFNGRGFINRLSDLCRFASEHQLDGFVFEDKFFLNSDRHDENV</sequence>
<gene>
    <name evidence="4" type="ORF">HBO30_08670</name>
</gene>
<comment type="similarity">
    <text evidence="1">Belongs to the NodU/CmcH family.</text>
</comment>
<reference evidence="4 5" key="1">
    <citation type="journal article" date="2020" name="Front. Microbiol.">
        <title>Genetic Organization of the aprX-lipA2 Operon Affects the Proteolytic Potential of Pseudomonas Species in Milk.</title>
        <authorList>
            <person name="Maier C."/>
            <person name="Huptas C."/>
            <person name="von Neubeck M."/>
            <person name="Scherer S."/>
            <person name="Wenning M."/>
            <person name="Lucking G."/>
        </authorList>
    </citation>
    <scope>NUCLEOTIDE SEQUENCE [LARGE SCALE GENOMIC DNA]</scope>
    <source>
        <strain evidence="4 5">WS 5404</strain>
    </source>
</reference>
<dbReference type="InterPro" id="IPR003696">
    <property type="entry name" value="Carbtransf_dom"/>
</dbReference>
<evidence type="ECO:0000259" key="2">
    <source>
        <dbReference type="Pfam" id="PF02543"/>
    </source>
</evidence>
<dbReference type="AlphaFoldDB" id="A0A7Y1MBL3"/>
<dbReference type="Pfam" id="PF02543">
    <property type="entry name" value="Carbam_trans_N"/>
    <property type="match status" value="1"/>
</dbReference>
<dbReference type="GeneID" id="45732570"/>
<proteinExistence type="inferred from homology"/>
<accession>A0A7Y1MBL3</accession>
<comment type="caution">
    <text evidence="4">The sequence shown here is derived from an EMBL/GenBank/DDBJ whole genome shotgun (WGS) entry which is preliminary data.</text>
</comment>
<name>A0A7Y1MBL3_9PSED</name>
<dbReference type="Pfam" id="PF16861">
    <property type="entry name" value="Carbam_trans_C"/>
    <property type="match status" value="1"/>
</dbReference>
<dbReference type="Gene3D" id="3.90.870.20">
    <property type="entry name" value="Carbamoyltransferase, C-terminal domain"/>
    <property type="match status" value="1"/>
</dbReference>